<feature type="transmembrane region" description="Helical" evidence="8">
    <location>
        <begin position="306"/>
        <end position="325"/>
    </location>
</feature>
<evidence type="ECO:0000256" key="7">
    <source>
        <dbReference type="RuleBase" id="RU003346"/>
    </source>
</evidence>
<comment type="subcellular location">
    <subcellularLocation>
        <location evidence="1">Membrane</location>
        <topology evidence="1">Multi-pass membrane protein</topology>
    </subcellularLocation>
</comment>
<keyword evidence="11" id="KW-1185">Reference proteome</keyword>
<name>A0A8K0WLY6_9HYPO</name>
<dbReference type="NCBIfam" id="TIGR00879">
    <property type="entry name" value="SP"/>
    <property type="match status" value="1"/>
</dbReference>
<feature type="transmembrane region" description="Helical" evidence="8">
    <location>
        <begin position="403"/>
        <end position="427"/>
    </location>
</feature>
<accession>A0A8K0WLY6</accession>
<dbReference type="FunFam" id="1.20.1250.20:FF:000134">
    <property type="entry name" value="MFS sugar transporter protein"/>
    <property type="match status" value="1"/>
</dbReference>
<dbReference type="Pfam" id="PF00083">
    <property type="entry name" value="Sugar_tr"/>
    <property type="match status" value="1"/>
</dbReference>
<evidence type="ECO:0000256" key="1">
    <source>
        <dbReference type="ARBA" id="ARBA00004141"/>
    </source>
</evidence>
<dbReference type="SUPFAM" id="SSF103473">
    <property type="entry name" value="MFS general substrate transporter"/>
    <property type="match status" value="1"/>
</dbReference>
<keyword evidence="5 8" id="KW-1133">Transmembrane helix</keyword>
<keyword evidence="3 7" id="KW-0813">Transport</keyword>
<proteinExistence type="inferred from homology"/>
<dbReference type="InterPro" id="IPR050360">
    <property type="entry name" value="MFS_Sugar_Transporters"/>
</dbReference>
<evidence type="ECO:0000256" key="2">
    <source>
        <dbReference type="ARBA" id="ARBA00010992"/>
    </source>
</evidence>
<feature type="transmembrane region" description="Helical" evidence="8">
    <location>
        <begin position="110"/>
        <end position="130"/>
    </location>
</feature>
<keyword evidence="6 8" id="KW-0472">Membrane</keyword>
<dbReference type="PANTHER" id="PTHR48022:SF11">
    <property type="entry name" value="MONOSACCHARIDE TRANSPORTER (HXT8), PUTATIVE (AFU_ORTHOLOGUE AFUA_2G08120)-RELATED"/>
    <property type="match status" value="1"/>
</dbReference>
<dbReference type="PANTHER" id="PTHR48022">
    <property type="entry name" value="PLASTIDIC GLUCOSE TRANSPORTER 4"/>
    <property type="match status" value="1"/>
</dbReference>
<feature type="transmembrane region" description="Helical" evidence="8">
    <location>
        <begin position="368"/>
        <end position="391"/>
    </location>
</feature>
<dbReference type="PROSITE" id="PS00216">
    <property type="entry name" value="SUGAR_TRANSPORT_1"/>
    <property type="match status" value="1"/>
</dbReference>
<evidence type="ECO:0000256" key="8">
    <source>
        <dbReference type="SAM" id="Phobius"/>
    </source>
</evidence>
<dbReference type="GO" id="GO:0005351">
    <property type="term" value="F:carbohydrate:proton symporter activity"/>
    <property type="evidence" value="ECO:0007669"/>
    <property type="project" value="TreeGrafter"/>
</dbReference>
<feature type="transmembrane region" description="Helical" evidence="8">
    <location>
        <begin position="268"/>
        <end position="286"/>
    </location>
</feature>
<feature type="transmembrane region" description="Helical" evidence="8">
    <location>
        <begin position="142"/>
        <end position="167"/>
    </location>
</feature>
<dbReference type="InterPro" id="IPR005829">
    <property type="entry name" value="Sugar_transporter_CS"/>
</dbReference>
<comment type="caution">
    <text evidence="10">The sequence shown here is derived from an EMBL/GenBank/DDBJ whole genome shotgun (WGS) entry which is preliminary data.</text>
</comment>
<dbReference type="InterPro" id="IPR036259">
    <property type="entry name" value="MFS_trans_sf"/>
</dbReference>
<feature type="transmembrane region" description="Helical" evidence="8">
    <location>
        <begin position="433"/>
        <end position="452"/>
    </location>
</feature>
<evidence type="ECO:0000256" key="3">
    <source>
        <dbReference type="ARBA" id="ARBA00022448"/>
    </source>
</evidence>
<organism evidence="10 11">
    <name type="scientific">Stachybotrys elegans</name>
    <dbReference type="NCBI Taxonomy" id="80388"/>
    <lineage>
        <taxon>Eukaryota</taxon>
        <taxon>Fungi</taxon>
        <taxon>Dikarya</taxon>
        <taxon>Ascomycota</taxon>
        <taxon>Pezizomycotina</taxon>
        <taxon>Sordariomycetes</taxon>
        <taxon>Hypocreomycetidae</taxon>
        <taxon>Hypocreales</taxon>
        <taxon>Stachybotryaceae</taxon>
        <taxon>Stachybotrys</taxon>
    </lineage>
</organism>
<evidence type="ECO:0000256" key="6">
    <source>
        <dbReference type="ARBA" id="ARBA00023136"/>
    </source>
</evidence>
<evidence type="ECO:0000313" key="10">
    <source>
        <dbReference type="EMBL" id="KAH7305299.1"/>
    </source>
</evidence>
<feature type="transmembrane region" description="Helical" evidence="8">
    <location>
        <begin position="337"/>
        <end position="356"/>
    </location>
</feature>
<evidence type="ECO:0000313" key="11">
    <source>
        <dbReference type="Proteomes" id="UP000813444"/>
    </source>
</evidence>
<evidence type="ECO:0000256" key="5">
    <source>
        <dbReference type="ARBA" id="ARBA00022989"/>
    </source>
</evidence>
<gene>
    <name evidence="10" type="ORF">B0I35DRAFT_454438</name>
</gene>
<dbReference type="GO" id="GO:0016020">
    <property type="term" value="C:membrane"/>
    <property type="evidence" value="ECO:0007669"/>
    <property type="project" value="UniProtKB-SubCell"/>
</dbReference>
<evidence type="ECO:0000256" key="4">
    <source>
        <dbReference type="ARBA" id="ARBA00022692"/>
    </source>
</evidence>
<dbReference type="Proteomes" id="UP000813444">
    <property type="component" value="Unassembled WGS sequence"/>
</dbReference>
<dbReference type="PRINTS" id="PR00171">
    <property type="entry name" value="SUGRTRNSPORT"/>
</dbReference>
<dbReference type="Gene3D" id="1.20.1250.20">
    <property type="entry name" value="MFS general substrate transporter like domains"/>
    <property type="match status" value="1"/>
</dbReference>
<feature type="domain" description="Major facilitator superfamily (MFS) profile" evidence="9">
    <location>
        <begin position="12"/>
        <end position="456"/>
    </location>
</feature>
<dbReference type="OrthoDB" id="6612291at2759"/>
<dbReference type="InterPro" id="IPR005828">
    <property type="entry name" value="MFS_sugar_transport-like"/>
</dbReference>
<evidence type="ECO:0000259" key="9">
    <source>
        <dbReference type="PROSITE" id="PS50850"/>
    </source>
</evidence>
<reference evidence="10" key="1">
    <citation type="journal article" date="2021" name="Nat. Commun.">
        <title>Genetic determinants of endophytism in the Arabidopsis root mycobiome.</title>
        <authorList>
            <person name="Mesny F."/>
            <person name="Miyauchi S."/>
            <person name="Thiergart T."/>
            <person name="Pickel B."/>
            <person name="Atanasova L."/>
            <person name="Karlsson M."/>
            <person name="Huettel B."/>
            <person name="Barry K.W."/>
            <person name="Haridas S."/>
            <person name="Chen C."/>
            <person name="Bauer D."/>
            <person name="Andreopoulos W."/>
            <person name="Pangilinan J."/>
            <person name="LaButti K."/>
            <person name="Riley R."/>
            <person name="Lipzen A."/>
            <person name="Clum A."/>
            <person name="Drula E."/>
            <person name="Henrissat B."/>
            <person name="Kohler A."/>
            <person name="Grigoriev I.V."/>
            <person name="Martin F.M."/>
            <person name="Hacquard S."/>
        </authorList>
    </citation>
    <scope>NUCLEOTIDE SEQUENCE</scope>
    <source>
        <strain evidence="10">MPI-CAGE-CH-0235</strain>
    </source>
</reference>
<feature type="transmembrane region" description="Helical" evidence="8">
    <location>
        <begin position="50"/>
        <end position="73"/>
    </location>
</feature>
<comment type="similarity">
    <text evidence="2 7">Belongs to the major facilitator superfamily. Sugar transporter (TC 2.A.1.1) family.</text>
</comment>
<protein>
    <submittedName>
        <fullName evidence="10">MFS transporter</fullName>
    </submittedName>
</protein>
<keyword evidence="4 8" id="KW-0812">Transmembrane</keyword>
<dbReference type="PROSITE" id="PS00217">
    <property type="entry name" value="SUGAR_TRANSPORT_2"/>
    <property type="match status" value="1"/>
</dbReference>
<sequence length="499" mass="53699">MALSPSATRLLVVSFVALGSLTYGYCSSIIATTLGQPSFLTYFELDTNPNAVDLFGAINGLFQVGGLVGALSSSVLADWLGRRKAMLIESLFAVVGGALQAGSVHIGMYILARFITGIGVGALVTLVPLYQSEIAPPRIRGLLVGMHGVLIGTGYAVAGWIGVGFYFVNAAGAQWRLSLAIQCLPPLLLAAGILFLPESPRWLIIKNEEDLAFDSFKSIRAESNDAMLHDEPALRAEFDILSQQIKQELANSIGFSDLLKQKSMRKRCLIGFLTMFAAQATATITINNYGPSLYSALGFSTVPQLVMAACWVSIAPFGNYFNAYFVDAFGRVRMLNAGLAGCLLALVGECITVDIFDRTGSRGAASGAVFFLFLHVTVFTFLIDATTYIYAAEIFPTPLRAKGMAVSVSGLFIATIIFLEAAPTAFANIGWRFYLLFISLTAVNMVLVYIFFPETRKRSLEDIDELFGGSIELSVGVEVASSQNDEKTSPKAIDTDSQK</sequence>
<dbReference type="PROSITE" id="PS50850">
    <property type="entry name" value="MFS"/>
    <property type="match status" value="1"/>
</dbReference>
<dbReference type="AlphaFoldDB" id="A0A8K0WLY6"/>
<dbReference type="InterPro" id="IPR003663">
    <property type="entry name" value="Sugar/inositol_transpt"/>
</dbReference>
<dbReference type="EMBL" id="JAGPNK010000019">
    <property type="protein sequence ID" value="KAH7305299.1"/>
    <property type="molecule type" value="Genomic_DNA"/>
</dbReference>
<dbReference type="InterPro" id="IPR020846">
    <property type="entry name" value="MFS_dom"/>
</dbReference>